<dbReference type="EMBL" id="LRRQ01000174">
    <property type="protein sequence ID" value="OAM87392.1"/>
    <property type="molecule type" value="Genomic_DNA"/>
</dbReference>
<organism evidence="4 5">
    <name type="scientific">Termitidicoccus mucosus</name>
    <dbReference type="NCBI Taxonomy" id="1184151"/>
    <lineage>
        <taxon>Bacteria</taxon>
        <taxon>Pseudomonadati</taxon>
        <taxon>Verrucomicrobiota</taxon>
        <taxon>Opitutia</taxon>
        <taxon>Opitutales</taxon>
        <taxon>Opitutaceae</taxon>
        <taxon>Termitidicoccus</taxon>
    </lineage>
</organism>
<dbReference type="AlphaFoldDB" id="A0A178IBI4"/>
<keyword evidence="5" id="KW-1185">Reference proteome</keyword>
<dbReference type="Pfam" id="PF01476">
    <property type="entry name" value="LysM"/>
    <property type="match status" value="1"/>
</dbReference>
<evidence type="ECO:0000313" key="4">
    <source>
        <dbReference type="EMBL" id="OAM87392.1"/>
    </source>
</evidence>
<evidence type="ECO:0000256" key="1">
    <source>
        <dbReference type="SAM" id="Coils"/>
    </source>
</evidence>
<gene>
    <name evidence="4" type="ORF">AW736_23545</name>
</gene>
<dbReference type="STRING" id="1184151.AW736_23545"/>
<feature type="chain" id="PRO_5008088548" evidence="2">
    <location>
        <begin position="21"/>
        <end position="192"/>
    </location>
</feature>
<feature type="domain" description="LysM" evidence="3">
    <location>
        <begin position="143"/>
        <end position="187"/>
    </location>
</feature>
<dbReference type="SUPFAM" id="SSF54106">
    <property type="entry name" value="LysM domain"/>
    <property type="match status" value="1"/>
</dbReference>
<dbReference type="InterPro" id="IPR018392">
    <property type="entry name" value="LysM"/>
</dbReference>
<keyword evidence="1" id="KW-0175">Coiled coil</keyword>
<feature type="signal peptide" evidence="2">
    <location>
        <begin position="1"/>
        <end position="20"/>
    </location>
</feature>
<dbReference type="RefSeq" id="WP_068772856.1">
    <property type="nucleotide sequence ID" value="NZ_CP109796.1"/>
</dbReference>
<keyword evidence="2" id="KW-0732">Signal</keyword>
<proteinExistence type="predicted"/>
<dbReference type="Gene3D" id="3.10.350.10">
    <property type="entry name" value="LysM domain"/>
    <property type="match status" value="1"/>
</dbReference>
<comment type="caution">
    <text evidence="4">The sequence shown here is derived from an EMBL/GenBank/DDBJ whole genome shotgun (WGS) entry which is preliminary data.</text>
</comment>
<sequence length="192" mass="20597">MKAKAALPALFAACTLSLPAQNPSVEIANLREDVRMLHQRIERLELMIEQLQSQNSQLQNQAAVGAQSYATVAQLNEAIAEVNRAAKSAAAGNRTEILNQVQRQLDGLAKQTNDALASLSRSRASAATVTAPTFTDNFPKDGITYTVQRGDTISVIARKTGAKVQDIINANRIADATKLMPGDKLFIPGGKE</sequence>
<evidence type="ECO:0000259" key="3">
    <source>
        <dbReference type="PROSITE" id="PS51782"/>
    </source>
</evidence>
<dbReference type="PROSITE" id="PS51782">
    <property type="entry name" value="LYSM"/>
    <property type="match status" value="1"/>
</dbReference>
<dbReference type="Proteomes" id="UP000078486">
    <property type="component" value="Unassembled WGS sequence"/>
</dbReference>
<name>A0A178IBI4_9BACT</name>
<dbReference type="InterPro" id="IPR036779">
    <property type="entry name" value="LysM_dom_sf"/>
</dbReference>
<feature type="coiled-coil region" evidence="1">
    <location>
        <begin position="27"/>
        <end position="61"/>
    </location>
</feature>
<dbReference type="SMART" id="SM00257">
    <property type="entry name" value="LysM"/>
    <property type="match status" value="1"/>
</dbReference>
<evidence type="ECO:0000313" key="5">
    <source>
        <dbReference type="Proteomes" id="UP000078486"/>
    </source>
</evidence>
<accession>A0A178IBI4</accession>
<evidence type="ECO:0000256" key="2">
    <source>
        <dbReference type="SAM" id="SignalP"/>
    </source>
</evidence>
<dbReference type="CDD" id="cd00118">
    <property type="entry name" value="LysM"/>
    <property type="match status" value="1"/>
</dbReference>
<protein>
    <submittedName>
        <fullName evidence="4">Peptidoglycan-binding protein</fullName>
    </submittedName>
</protein>
<reference evidence="4 5" key="1">
    <citation type="submission" date="2016-01" db="EMBL/GenBank/DDBJ databases">
        <title>High potential of lignocellulose degradation of a new Verrucomicrobia species.</title>
        <authorList>
            <person name="Wang Y."/>
            <person name="Shi Y."/>
            <person name="Qiu Z."/>
            <person name="Liu S."/>
            <person name="Yang H."/>
        </authorList>
    </citation>
    <scope>NUCLEOTIDE SEQUENCE [LARGE SCALE GENOMIC DNA]</scope>
    <source>
        <strain evidence="4 5">TSB47</strain>
    </source>
</reference>